<keyword evidence="2" id="KW-0378">Hydrolase</keyword>
<keyword evidence="3" id="KW-1185">Reference proteome</keyword>
<dbReference type="SUPFAM" id="SSF56601">
    <property type="entry name" value="beta-lactamase/transpeptidase-like"/>
    <property type="match status" value="1"/>
</dbReference>
<dbReference type="GO" id="GO:0016787">
    <property type="term" value="F:hydrolase activity"/>
    <property type="evidence" value="ECO:0007669"/>
    <property type="project" value="UniProtKB-KW"/>
</dbReference>
<dbReference type="RefSeq" id="WP_344249191.1">
    <property type="nucleotide sequence ID" value="NZ_BAAAPM010000005.1"/>
</dbReference>
<name>A0ABP4VR36_9MICO</name>
<dbReference type="PANTHER" id="PTHR35333">
    <property type="entry name" value="BETA-LACTAMASE"/>
    <property type="match status" value="1"/>
</dbReference>
<dbReference type="Pfam" id="PF13354">
    <property type="entry name" value="Beta-lactamase2"/>
    <property type="match status" value="1"/>
</dbReference>
<protein>
    <submittedName>
        <fullName evidence="2">Serine hydrolase</fullName>
    </submittedName>
</protein>
<dbReference type="InterPro" id="IPR045155">
    <property type="entry name" value="Beta-lactam_cat"/>
</dbReference>
<feature type="domain" description="Beta-lactamase class A catalytic" evidence="1">
    <location>
        <begin position="30"/>
        <end position="239"/>
    </location>
</feature>
<evidence type="ECO:0000313" key="2">
    <source>
        <dbReference type="EMBL" id="GAA1732046.1"/>
    </source>
</evidence>
<sequence length="283" mass="28835">MPATGTHSDGVPVVAYQVRRAGGTILACRDAAEPFYAASTVKLAVLVAAARALEAGTVSLETKVVSTDTFASQVPGAPDYRIEPDDLDPGMPPPGTPMPLAEVLERMVVVSSNEATNMVIDLVGLDATNAVLADAGATSSVVGRKYSDLEAEARGASHRTTAADLAALMSAVVAGRLAGPQATAWTLGLLGRQTDRQLTDSVPAGVPHGSKSGWVDGIRHDVAFVGEPGPDALVVAVCTRGYAEADAEETLRALGALALDLTGARARRAGPPAAATPPTSPRP</sequence>
<dbReference type="Gene3D" id="3.40.710.10">
    <property type="entry name" value="DD-peptidase/beta-lactamase superfamily"/>
    <property type="match status" value="1"/>
</dbReference>
<comment type="caution">
    <text evidence="2">The sequence shown here is derived from an EMBL/GenBank/DDBJ whole genome shotgun (WGS) entry which is preliminary data.</text>
</comment>
<evidence type="ECO:0000259" key="1">
    <source>
        <dbReference type="Pfam" id="PF13354"/>
    </source>
</evidence>
<dbReference type="Proteomes" id="UP001501138">
    <property type="component" value="Unassembled WGS sequence"/>
</dbReference>
<dbReference type="InterPro" id="IPR000871">
    <property type="entry name" value="Beta-lactam_class-A"/>
</dbReference>
<accession>A0ABP4VR36</accession>
<organism evidence="2 3">
    <name type="scientific">Isoptericola hypogeus</name>
    <dbReference type="NCBI Taxonomy" id="300179"/>
    <lineage>
        <taxon>Bacteria</taxon>
        <taxon>Bacillati</taxon>
        <taxon>Actinomycetota</taxon>
        <taxon>Actinomycetes</taxon>
        <taxon>Micrococcales</taxon>
        <taxon>Promicromonosporaceae</taxon>
        <taxon>Isoptericola</taxon>
    </lineage>
</organism>
<reference evidence="3" key="1">
    <citation type="journal article" date="2019" name="Int. J. Syst. Evol. Microbiol.">
        <title>The Global Catalogue of Microorganisms (GCM) 10K type strain sequencing project: providing services to taxonomists for standard genome sequencing and annotation.</title>
        <authorList>
            <consortium name="The Broad Institute Genomics Platform"/>
            <consortium name="The Broad Institute Genome Sequencing Center for Infectious Disease"/>
            <person name="Wu L."/>
            <person name="Ma J."/>
        </authorList>
    </citation>
    <scope>NUCLEOTIDE SEQUENCE [LARGE SCALE GENOMIC DNA]</scope>
    <source>
        <strain evidence="3">JCM 15589</strain>
    </source>
</reference>
<dbReference type="InterPro" id="IPR012338">
    <property type="entry name" value="Beta-lactam/transpept-like"/>
</dbReference>
<gene>
    <name evidence="2" type="ORF">GCM10009809_29330</name>
</gene>
<proteinExistence type="predicted"/>
<evidence type="ECO:0000313" key="3">
    <source>
        <dbReference type="Proteomes" id="UP001501138"/>
    </source>
</evidence>
<dbReference type="EMBL" id="BAAAPM010000005">
    <property type="protein sequence ID" value="GAA1732046.1"/>
    <property type="molecule type" value="Genomic_DNA"/>
</dbReference>
<dbReference type="PANTHER" id="PTHR35333:SF3">
    <property type="entry name" value="BETA-LACTAMASE-TYPE TRANSPEPTIDASE FOLD CONTAINING PROTEIN"/>
    <property type="match status" value="1"/>
</dbReference>